<dbReference type="SUPFAM" id="SSF52172">
    <property type="entry name" value="CheY-like"/>
    <property type="match status" value="1"/>
</dbReference>
<feature type="domain" description="ANTAR" evidence="5">
    <location>
        <begin position="171"/>
        <end position="232"/>
    </location>
</feature>
<dbReference type="RefSeq" id="WP_377389551.1">
    <property type="nucleotide sequence ID" value="NZ_JBHSAN010000017.1"/>
</dbReference>
<reference evidence="7" key="1">
    <citation type="journal article" date="2019" name="Int. J. Syst. Evol. Microbiol.">
        <title>The Global Catalogue of Microorganisms (GCM) 10K type strain sequencing project: providing services to taxonomists for standard genome sequencing and annotation.</title>
        <authorList>
            <consortium name="The Broad Institute Genomics Platform"/>
            <consortium name="The Broad Institute Genome Sequencing Center for Infectious Disease"/>
            <person name="Wu L."/>
            <person name="Ma J."/>
        </authorList>
    </citation>
    <scope>NUCLEOTIDE SEQUENCE [LARGE SCALE GENOMIC DNA]</scope>
    <source>
        <strain evidence="7">IBRC-M 10906</strain>
    </source>
</reference>
<gene>
    <name evidence="6" type="ORF">ACFS2C_04155</name>
</gene>
<name>A0ABW5W7U4_9PSEU</name>
<evidence type="ECO:0000259" key="5">
    <source>
        <dbReference type="PROSITE" id="PS50921"/>
    </source>
</evidence>
<dbReference type="InterPro" id="IPR029016">
    <property type="entry name" value="GAF-like_dom_sf"/>
</dbReference>
<dbReference type="Pfam" id="PF13185">
    <property type="entry name" value="GAF_2"/>
    <property type="match status" value="1"/>
</dbReference>
<dbReference type="InterPro" id="IPR003018">
    <property type="entry name" value="GAF"/>
</dbReference>
<dbReference type="PIRSF" id="PIRSF036625">
    <property type="entry name" value="GAF_ANTAR"/>
    <property type="match status" value="1"/>
</dbReference>
<dbReference type="PROSITE" id="PS50921">
    <property type="entry name" value="ANTAR"/>
    <property type="match status" value="1"/>
</dbReference>
<keyword evidence="1" id="KW-0808">Transferase</keyword>
<accession>A0ABW5W7U4</accession>
<keyword evidence="7" id="KW-1185">Reference proteome</keyword>
<dbReference type="Gene3D" id="1.10.10.10">
    <property type="entry name" value="Winged helix-like DNA-binding domain superfamily/Winged helix DNA-binding domain"/>
    <property type="match status" value="1"/>
</dbReference>
<dbReference type="InterPro" id="IPR005561">
    <property type="entry name" value="ANTAR"/>
</dbReference>
<sequence>MPADMERAAGRAALPLEELAEVFGKAAREMVPDADVDKTVARIVSVAATTVPGTEHAGVSLLESGRIRSVAPSSELVSRLDQLQHELGEGPCVDAVLEDPVYRTGDLSTDSRWPRFAPAAAARGMRSLLGVRLFTTRSTVGSLNLYSGVPDAFDTESVHLAELFAAHAALALTGSQKQAQLKSALDSRDIIATAKGMLMERYGIGGEQAFNLLVRISQEQNTKLREIAERLIQAHTPRA</sequence>
<evidence type="ECO:0000256" key="4">
    <source>
        <dbReference type="ARBA" id="ARBA00023163"/>
    </source>
</evidence>
<dbReference type="SUPFAM" id="SSF55781">
    <property type="entry name" value="GAF domain-like"/>
    <property type="match status" value="1"/>
</dbReference>
<keyword evidence="4" id="KW-0804">Transcription</keyword>
<dbReference type="Proteomes" id="UP001597478">
    <property type="component" value="Unassembled WGS sequence"/>
</dbReference>
<dbReference type="InterPro" id="IPR012074">
    <property type="entry name" value="GAF_ANTAR"/>
</dbReference>
<evidence type="ECO:0000256" key="1">
    <source>
        <dbReference type="ARBA" id="ARBA00022679"/>
    </source>
</evidence>
<keyword evidence="3" id="KW-0805">Transcription regulation</keyword>
<evidence type="ECO:0000313" key="6">
    <source>
        <dbReference type="EMBL" id="MFD2798580.1"/>
    </source>
</evidence>
<dbReference type="EMBL" id="JBHUOF010000004">
    <property type="protein sequence ID" value="MFD2798580.1"/>
    <property type="molecule type" value="Genomic_DNA"/>
</dbReference>
<evidence type="ECO:0000313" key="7">
    <source>
        <dbReference type="Proteomes" id="UP001597478"/>
    </source>
</evidence>
<dbReference type="SMART" id="SM01012">
    <property type="entry name" value="ANTAR"/>
    <property type="match status" value="1"/>
</dbReference>
<dbReference type="Pfam" id="PF03861">
    <property type="entry name" value="ANTAR"/>
    <property type="match status" value="1"/>
</dbReference>
<comment type="caution">
    <text evidence="6">The sequence shown here is derived from an EMBL/GenBank/DDBJ whole genome shotgun (WGS) entry which is preliminary data.</text>
</comment>
<evidence type="ECO:0000256" key="2">
    <source>
        <dbReference type="ARBA" id="ARBA00022777"/>
    </source>
</evidence>
<dbReference type="SMART" id="SM00065">
    <property type="entry name" value="GAF"/>
    <property type="match status" value="1"/>
</dbReference>
<organism evidence="6 7">
    <name type="scientific">Prauserella oleivorans</name>
    <dbReference type="NCBI Taxonomy" id="1478153"/>
    <lineage>
        <taxon>Bacteria</taxon>
        <taxon>Bacillati</taxon>
        <taxon>Actinomycetota</taxon>
        <taxon>Actinomycetes</taxon>
        <taxon>Pseudonocardiales</taxon>
        <taxon>Pseudonocardiaceae</taxon>
        <taxon>Prauserella</taxon>
    </lineage>
</organism>
<dbReference type="Gene3D" id="3.30.450.40">
    <property type="match status" value="1"/>
</dbReference>
<dbReference type="InterPro" id="IPR036388">
    <property type="entry name" value="WH-like_DNA-bd_sf"/>
</dbReference>
<dbReference type="InterPro" id="IPR011006">
    <property type="entry name" value="CheY-like_superfamily"/>
</dbReference>
<proteinExistence type="predicted"/>
<evidence type="ECO:0000256" key="3">
    <source>
        <dbReference type="ARBA" id="ARBA00023015"/>
    </source>
</evidence>
<keyword evidence="2" id="KW-0418">Kinase</keyword>
<protein>
    <submittedName>
        <fullName evidence="6">GAF and ANTAR domain-containing protein</fullName>
    </submittedName>
</protein>